<evidence type="ECO:0000313" key="11">
    <source>
        <dbReference type="Proteomes" id="UP000053257"/>
    </source>
</evidence>
<protein>
    <recommendedName>
        <fullName evidence="9">Histone deacetylase interacting domain-containing protein</fullName>
    </recommendedName>
</protein>
<feature type="compositionally biased region" description="Polar residues" evidence="8">
    <location>
        <begin position="297"/>
        <end position="309"/>
    </location>
</feature>
<feature type="domain" description="Histone deacetylase interacting" evidence="9">
    <location>
        <begin position="497"/>
        <end position="596"/>
    </location>
</feature>
<dbReference type="InterPro" id="IPR039774">
    <property type="entry name" value="Sin3-like"/>
</dbReference>
<feature type="compositionally biased region" description="Polar residues" evidence="8">
    <location>
        <begin position="873"/>
        <end position="889"/>
    </location>
</feature>
<gene>
    <name evidence="10" type="ORF">PHLGIDRAFT_27677</name>
</gene>
<dbReference type="SUPFAM" id="SSF47762">
    <property type="entry name" value="PAH2 domain"/>
    <property type="match status" value="3"/>
</dbReference>
<evidence type="ECO:0000256" key="5">
    <source>
        <dbReference type="ARBA" id="ARBA00023163"/>
    </source>
</evidence>
<name>A0A0C3S6I3_PHLG1</name>
<organism evidence="10 11">
    <name type="scientific">Phlebiopsis gigantea (strain 11061_1 CR5-6)</name>
    <name type="common">White-rot fungus</name>
    <name type="synonym">Peniophora gigantea</name>
    <dbReference type="NCBI Taxonomy" id="745531"/>
    <lineage>
        <taxon>Eukaryota</taxon>
        <taxon>Fungi</taxon>
        <taxon>Dikarya</taxon>
        <taxon>Basidiomycota</taxon>
        <taxon>Agaricomycotina</taxon>
        <taxon>Agaricomycetes</taxon>
        <taxon>Polyporales</taxon>
        <taxon>Phanerochaetaceae</taxon>
        <taxon>Phlebiopsis</taxon>
    </lineage>
</organism>
<evidence type="ECO:0000256" key="7">
    <source>
        <dbReference type="PROSITE-ProRule" id="PRU00810"/>
    </source>
</evidence>
<evidence type="ECO:0000256" key="4">
    <source>
        <dbReference type="ARBA" id="ARBA00023015"/>
    </source>
</evidence>
<feature type="region of interest" description="Disordered" evidence="8">
    <location>
        <begin position="284"/>
        <end position="361"/>
    </location>
</feature>
<dbReference type="Pfam" id="PF08295">
    <property type="entry name" value="Sin3_corepress"/>
    <property type="match status" value="1"/>
</dbReference>
<feature type="compositionally biased region" description="Basic and acidic residues" evidence="8">
    <location>
        <begin position="826"/>
        <end position="838"/>
    </location>
</feature>
<dbReference type="AlphaFoldDB" id="A0A0C3S6I3"/>
<dbReference type="GO" id="GO:0000122">
    <property type="term" value="P:negative regulation of transcription by RNA polymerase II"/>
    <property type="evidence" value="ECO:0007669"/>
    <property type="project" value="TreeGrafter"/>
</dbReference>
<feature type="compositionally biased region" description="Low complexity" evidence="8">
    <location>
        <begin position="380"/>
        <end position="401"/>
    </location>
</feature>
<evidence type="ECO:0000259" key="9">
    <source>
        <dbReference type="SMART" id="SM00761"/>
    </source>
</evidence>
<feature type="compositionally biased region" description="Pro residues" evidence="8">
    <location>
        <begin position="46"/>
        <end position="58"/>
    </location>
</feature>
<comment type="subcellular location">
    <subcellularLocation>
        <location evidence="1 7">Nucleus</location>
    </subcellularLocation>
</comment>
<feature type="compositionally biased region" description="Polar residues" evidence="8">
    <location>
        <begin position="811"/>
        <end position="822"/>
    </location>
</feature>
<dbReference type="STRING" id="745531.A0A0C3S6I3"/>
<feature type="region of interest" description="Disordered" evidence="8">
    <location>
        <begin position="379"/>
        <end position="409"/>
    </location>
</feature>
<proteinExistence type="predicted"/>
<keyword evidence="2" id="KW-0678">Repressor</keyword>
<dbReference type="PANTHER" id="PTHR12346:SF0">
    <property type="entry name" value="SIN3A, ISOFORM G"/>
    <property type="match status" value="1"/>
</dbReference>
<evidence type="ECO:0000313" key="10">
    <source>
        <dbReference type="EMBL" id="KIP11841.1"/>
    </source>
</evidence>
<accession>A0A0C3S6I3</accession>
<feature type="region of interest" description="Disordered" evidence="8">
    <location>
        <begin position="1"/>
        <end position="77"/>
    </location>
</feature>
<dbReference type="PROSITE" id="PS51477">
    <property type="entry name" value="PAH"/>
    <property type="match status" value="2"/>
</dbReference>
<feature type="region of interest" description="Disordered" evidence="8">
    <location>
        <begin position="1188"/>
        <end position="1212"/>
    </location>
</feature>
<evidence type="ECO:0000256" key="8">
    <source>
        <dbReference type="SAM" id="MobiDB-lite"/>
    </source>
</evidence>
<keyword evidence="11" id="KW-1185">Reference proteome</keyword>
<dbReference type="EMBL" id="KN840443">
    <property type="protein sequence ID" value="KIP11841.1"/>
    <property type="molecule type" value="Genomic_DNA"/>
</dbReference>
<keyword evidence="4" id="KW-0805">Transcription regulation</keyword>
<sequence>MAGDDDTALADVQNGVLDAKEVTRDEVSPPKISDVAPVVASEPTPAASPKPPPPPPPQATTTPTQPSDPPDANVRPLNVTDALGYLDCVKQQFADQSDVYNRFLDIMKDFKSQFIDTPGVIERVSTLFRGYPMLIQGFNTFLPAGYRIECTTDIDNSDLITVTTPMGTTTQAMRDLFPSTRDAIPTDVAMAPPQDGEAEADIDRALLYVQRVKNRYANDPEKYKAFLEFLSPRELAGENVLHKVQRLFKDDSDLIQGFYHFLPDKSVQQRMVARLDEMEDGPTFHAEHKHRGKKQEGASNTPLSKTHPSVPQKRKRKPADRDKGEADKEKHKEVAPKAGPSKRTKQQHAPSEAPSPSLAHLHAISPSPLRSLALPHNQLPQQHSHGQGHAPSSASHHSQSSSHRHDDTQLFDRVKRALRSEETYNEFLKLVNLFTQDIIDTARLVREARTYLGEGELMTQFREILGWDDRRERYAGAEDVWSRPIGVLDRPTRNQLNLRYGSYRKLPASETSVVCSGRDDMCRSVLNDEWVSQPTFATEDAGFMAHKKNAYEEALHRSEEERHEYDFHIEAIHRTIQALEPYNNKINQLSPEEKTNYKFKPSLQGATKSIHLRVIKKVYGREAGVEVFQAMQDIPVIAIPLVLQRLKQKHDEWKRAQREWNKVWKEVDARNYYKSLDHQGITFKTAEKKTLTSKAFVSQIEATRDEQMSSRAALIDPLINRTRPRHQLEYVMDDPDVLQDCLKLVCSFVDRTQGQINLADRKKIETFLCSFVPLFFMLDSPTPNSSLGPKTDNASNEAVDPEGMVVDDLDSSTSRGGRSTKNGAGDLRKRLLKSEQAKSSRRTRAQDAISPTSSKPASPILADVTLPDMDPQPTINGHSVSAPSSPTESRSTRKGTFFTNTHFYILFRMLEVLYSRLKLFKDRTASMADDPVEPLKSNPLAEHLGALVDLSGLGDRAKVASHFYNLLLESCEKLFDNEIEQHVFEDQLRYMFGIQHAYKMFTVDKVIGSIVKQVQHILADPKSQELFEVLRRERGLARPTPQDLVNLRRATEKVIGPDENLFRMIWLLDSSTVTIQLLGKDDSDDDDTEVQTGRWEAYVQSYASPNETPGSTLSPSRLPFLKRTLRETLDVDVKGDDSSLAMRICVRTYRLFYLPHTEEIFWRRSSSDDLAEASRRLTAHNARKKAWLDKFSTREPTPVAKAESPSSTAKSS</sequence>
<dbReference type="InterPro" id="IPR013194">
    <property type="entry name" value="HDAC_interact_dom"/>
</dbReference>
<feature type="region of interest" description="Disordered" evidence="8">
    <location>
        <begin position="785"/>
        <end position="893"/>
    </location>
</feature>
<feature type="compositionally biased region" description="Basic and acidic residues" evidence="8">
    <location>
        <begin position="18"/>
        <end position="28"/>
    </location>
</feature>
<feature type="compositionally biased region" description="Polar residues" evidence="8">
    <location>
        <begin position="785"/>
        <end position="796"/>
    </location>
</feature>
<keyword evidence="6 7" id="KW-0539">Nucleus</keyword>
<dbReference type="GO" id="GO:0070822">
    <property type="term" value="C:Sin3-type complex"/>
    <property type="evidence" value="ECO:0007669"/>
    <property type="project" value="TreeGrafter"/>
</dbReference>
<dbReference type="HOGENOM" id="CLU_001360_2_2_1"/>
<dbReference type="InterPro" id="IPR003822">
    <property type="entry name" value="PAH"/>
</dbReference>
<evidence type="ECO:0000256" key="2">
    <source>
        <dbReference type="ARBA" id="ARBA00022491"/>
    </source>
</evidence>
<evidence type="ECO:0000256" key="1">
    <source>
        <dbReference type="ARBA" id="ARBA00004123"/>
    </source>
</evidence>
<dbReference type="Proteomes" id="UP000053257">
    <property type="component" value="Unassembled WGS sequence"/>
</dbReference>
<dbReference type="Pfam" id="PF16879">
    <property type="entry name" value="Sin3a_C"/>
    <property type="match status" value="1"/>
</dbReference>
<dbReference type="InterPro" id="IPR036600">
    <property type="entry name" value="PAH_sf"/>
</dbReference>
<dbReference type="InterPro" id="IPR031693">
    <property type="entry name" value="Sin3_C"/>
</dbReference>
<reference evidence="10 11" key="1">
    <citation type="journal article" date="2014" name="PLoS Genet.">
        <title>Analysis of the Phlebiopsis gigantea genome, transcriptome and secretome provides insight into its pioneer colonization strategies of wood.</title>
        <authorList>
            <person name="Hori C."/>
            <person name="Ishida T."/>
            <person name="Igarashi K."/>
            <person name="Samejima M."/>
            <person name="Suzuki H."/>
            <person name="Master E."/>
            <person name="Ferreira P."/>
            <person name="Ruiz-Duenas F.J."/>
            <person name="Held B."/>
            <person name="Canessa P."/>
            <person name="Larrondo L.F."/>
            <person name="Schmoll M."/>
            <person name="Druzhinina I.S."/>
            <person name="Kubicek C.P."/>
            <person name="Gaskell J.A."/>
            <person name="Kersten P."/>
            <person name="St John F."/>
            <person name="Glasner J."/>
            <person name="Sabat G."/>
            <person name="Splinter BonDurant S."/>
            <person name="Syed K."/>
            <person name="Yadav J."/>
            <person name="Mgbeahuruike A.C."/>
            <person name="Kovalchuk A."/>
            <person name="Asiegbu F.O."/>
            <person name="Lackner G."/>
            <person name="Hoffmeister D."/>
            <person name="Rencoret J."/>
            <person name="Gutierrez A."/>
            <person name="Sun H."/>
            <person name="Lindquist E."/>
            <person name="Barry K."/>
            <person name="Riley R."/>
            <person name="Grigoriev I.V."/>
            <person name="Henrissat B."/>
            <person name="Kues U."/>
            <person name="Berka R.M."/>
            <person name="Martinez A.T."/>
            <person name="Covert S.F."/>
            <person name="Blanchette R.A."/>
            <person name="Cullen D."/>
        </authorList>
    </citation>
    <scope>NUCLEOTIDE SEQUENCE [LARGE SCALE GENOMIC DNA]</scope>
    <source>
        <strain evidence="10 11">11061_1 CR5-6</strain>
    </source>
</reference>
<dbReference type="OrthoDB" id="10265969at2759"/>
<dbReference type="Gene3D" id="1.20.1160.11">
    <property type="entry name" value="Paired amphipathic helix"/>
    <property type="match status" value="3"/>
</dbReference>
<feature type="compositionally biased region" description="Basic and acidic residues" evidence="8">
    <location>
        <begin position="319"/>
        <end position="335"/>
    </location>
</feature>
<dbReference type="PANTHER" id="PTHR12346">
    <property type="entry name" value="SIN3B-RELATED"/>
    <property type="match status" value="1"/>
</dbReference>
<evidence type="ECO:0000256" key="6">
    <source>
        <dbReference type="ARBA" id="ARBA00023242"/>
    </source>
</evidence>
<dbReference type="FunFam" id="1.20.1160.11:FF:000001">
    <property type="entry name" value="Paired amphipathic helix protein Sin3"/>
    <property type="match status" value="1"/>
</dbReference>
<keyword evidence="3" id="KW-0677">Repeat</keyword>
<evidence type="ECO:0000256" key="3">
    <source>
        <dbReference type="ARBA" id="ARBA00022737"/>
    </source>
</evidence>
<dbReference type="FunFam" id="1.20.1160.11:FF:000002">
    <property type="entry name" value="Paired amphipathic helix protein SIN3"/>
    <property type="match status" value="1"/>
</dbReference>
<dbReference type="SMART" id="SM00761">
    <property type="entry name" value="HDAC_interact"/>
    <property type="match status" value="1"/>
</dbReference>
<dbReference type="Pfam" id="PF02671">
    <property type="entry name" value="PAH"/>
    <property type="match status" value="2"/>
</dbReference>
<keyword evidence="5" id="KW-0804">Transcription</keyword>
<dbReference type="GO" id="GO:0003714">
    <property type="term" value="F:transcription corepressor activity"/>
    <property type="evidence" value="ECO:0007669"/>
    <property type="project" value="InterPro"/>
</dbReference>